<sequence length="41" mass="4861">MSGEELAEKLEDIIYDNELTEEEERAIEEAIDFIKEFKPPF</sequence>
<gene>
    <name evidence="1" type="ORF">SAMN06265827_10590</name>
</gene>
<dbReference type="Proteomes" id="UP000219573">
    <property type="component" value="Unassembled WGS sequence"/>
</dbReference>
<organism evidence="1 2">
    <name type="scientific">Orenia metallireducens</name>
    <dbReference type="NCBI Taxonomy" id="1413210"/>
    <lineage>
        <taxon>Bacteria</taxon>
        <taxon>Bacillati</taxon>
        <taxon>Bacillota</taxon>
        <taxon>Clostridia</taxon>
        <taxon>Halanaerobiales</taxon>
        <taxon>Halobacteroidaceae</taxon>
        <taxon>Orenia</taxon>
    </lineage>
</organism>
<evidence type="ECO:0000313" key="1">
    <source>
        <dbReference type="EMBL" id="SNY19266.1"/>
    </source>
</evidence>
<accession>A0A285G9Q9</accession>
<proteinExistence type="predicted"/>
<dbReference type="AlphaFoldDB" id="A0A285G9Q9"/>
<dbReference type="EMBL" id="OBDZ01000005">
    <property type="protein sequence ID" value="SNY19266.1"/>
    <property type="molecule type" value="Genomic_DNA"/>
</dbReference>
<dbReference type="RefSeq" id="WP_301178920.1">
    <property type="nucleotide sequence ID" value="NZ_OBDZ01000005.1"/>
</dbReference>
<protein>
    <submittedName>
        <fullName evidence="1">Uncharacterized protein</fullName>
    </submittedName>
</protein>
<reference evidence="2" key="1">
    <citation type="submission" date="2017-09" db="EMBL/GenBank/DDBJ databases">
        <authorList>
            <person name="Varghese N."/>
            <person name="Submissions S."/>
        </authorList>
    </citation>
    <scope>NUCLEOTIDE SEQUENCE [LARGE SCALE GENOMIC DNA]</scope>
    <source>
        <strain evidence="2">MSL47</strain>
    </source>
</reference>
<evidence type="ECO:0000313" key="2">
    <source>
        <dbReference type="Proteomes" id="UP000219573"/>
    </source>
</evidence>
<name>A0A285G9Q9_9FIRM</name>
<keyword evidence="2" id="KW-1185">Reference proteome</keyword>